<evidence type="ECO:0000313" key="5">
    <source>
        <dbReference type="Proteomes" id="UP000799772"/>
    </source>
</evidence>
<dbReference type="PROSITE" id="PS00455">
    <property type="entry name" value="AMP_BINDING"/>
    <property type="match status" value="1"/>
</dbReference>
<evidence type="ECO:0000259" key="3">
    <source>
        <dbReference type="Pfam" id="PF00501"/>
    </source>
</evidence>
<dbReference type="Proteomes" id="UP000799772">
    <property type="component" value="Unassembled WGS sequence"/>
</dbReference>
<keyword evidence="5" id="KW-1185">Reference proteome</keyword>
<dbReference type="Pfam" id="PF00501">
    <property type="entry name" value="AMP-binding"/>
    <property type="match status" value="1"/>
</dbReference>
<keyword evidence="1" id="KW-0596">Phosphopantetheine</keyword>
<dbReference type="SUPFAM" id="SSF56801">
    <property type="entry name" value="Acetyl-CoA synthetase-like"/>
    <property type="match status" value="1"/>
</dbReference>
<accession>A0A9P4IAX6</accession>
<keyword evidence="2" id="KW-0597">Phosphoprotein</keyword>
<dbReference type="EMBL" id="ML978129">
    <property type="protein sequence ID" value="KAF2096352.1"/>
    <property type="molecule type" value="Genomic_DNA"/>
</dbReference>
<protein>
    <submittedName>
        <fullName evidence="4">Acetyl-CoA synthetase-like protein</fullName>
    </submittedName>
</protein>
<evidence type="ECO:0000256" key="1">
    <source>
        <dbReference type="ARBA" id="ARBA00022450"/>
    </source>
</evidence>
<dbReference type="InterPro" id="IPR000873">
    <property type="entry name" value="AMP-dep_synth/lig_dom"/>
</dbReference>
<comment type="caution">
    <text evidence="4">The sequence shown here is derived from an EMBL/GenBank/DDBJ whole genome shotgun (WGS) entry which is preliminary data.</text>
</comment>
<evidence type="ECO:0000313" key="4">
    <source>
        <dbReference type="EMBL" id="KAF2096352.1"/>
    </source>
</evidence>
<dbReference type="OrthoDB" id="429813at2759"/>
<organism evidence="4 5">
    <name type="scientific">Rhizodiscina lignyota</name>
    <dbReference type="NCBI Taxonomy" id="1504668"/>
    <lineage>
        <taxon>Eukaryota</taxon>
        <taxon>Fungi</taxon>
        <taxon>Dikarya</taxon>
        <taxon>Ascomycota</taxon>
        <taxon>Pezizomycotina</taxon>
        <taxon>Dothideomycetes</taxon>
        <taxon>Pleosporomycetidae</taxon>
        <taxon>Aulographales</taxon>
        <taxon>Rhizodiscinaceae</taxon>
        <taxon>Rhizodiscina</taxon>
    </lineage>
</organism>
<reference evidence="4" key="1">
    <citation type="journal article" date="2020" name="Stud. Mycol.">
        <title>101 Dothideomycetes genomes: a test case for predicting lifestyles and emergence of pathogens.</title>
        <authorList>
            <person name="Haridas S."/>
            <person name="Albert R."/>
            <person name="Binder M."/>
            <person name="Bloem J."/>
            <person name="Labutti K."/>
            <person name="Salamov A."/>
            <person name="Andreopoulos B."/>
            <person name="Baker S."/>
            <person name="Barry K."/>
            <person name="Bills G."/>
            <person name="Bluhm B."/>
            <person name="Cannon C."/>
            <person name="Castanera R."/>
            <person name="Culley D."/>
            <person name="Daum C."/>
            <person name="Ezra D."/>
            <person name="Gonzalez J."/>
            <person name="Henrissat B."/>
            <person name="Kuo A."/>
            <person name="Liang C."/>
            <person name="Lipzen A."/>
            <person name="Lutzoni F."/>
            <person name="Magnuson J."/>
            <person name="Mondo S."/>
            <person name="Nolan M."/>
            <person name="Ohm R."/>
            <person name="Pangilinan J."/>
            <person name="Park H.-J."/>
            <person name="Ramirez L."/>
            <person name="Alfaro M."/>
            <person name="Sun H."/>
            <person name="Tritt A."/>
            <person name="Yoshinaga Y."/>
            <person name="Zwiers L.-H."/>
            <person name="Turgeon B."/>
            <person name="Goodwin S."/>
            <person name="Spatafora J."/>
            <person name="Crous P."/>
            <person name="Grigoriev I."/>
        </authorList>
    </citation>
    <scope>NUCLEOTIDE SEQUENCE</scope>
    <source>
        <strain evidence="4">CBS 133067</strain>
    </source>
</reference>
<dbReference type="Gene3D" id="3.40.50.12780">
    <property type="entry name" value="N-terminal domain of ligase-like"/>
    <property type="match status" value="1"/>
</dbReference>
<name>A0A9P4IAX6_9PEZI</name>
<proteinExistence type="predicted"/>
<dbReference type="InterPro" id="IPR020845">
    <property type="entry name" value="AMP-binding_CS"/>
</dbReference>
<sequence length="563" mass="64189">MDSPPGQRLIPIVIDELAERDGDRVMASCPRSSDLSQGYRDVTIRDFANAINRLGAFLESRIGFSKTFETAGYFGLVDMRYHIITIALIKLGWKPFFSAPRNSKAIHLHLFEKLNCKTVLHAPKVDVSQLMGAESMSNLDVHEIPELDDLLWGKEQPKQYPYTKSVQEARDEPFMVLHTSGTTGMPKPLAVKHGWMLTCDLQQHTKTSAGRHSLVYRASVTSRFLTAFPPWHSSGGLVAFWTLILFSKGHVMVWGPPDRMVIAAQDLIDCVKYGNCDIVAAIPQTLVEASKNQEALELLWKMREVYFGGGPLDTAAGDLIRQKTPLYTAIASVEAAWIGFMVEKDDDDMDWEYFHYDHELSGVEFHEEHPGLYEMVCVRDSKTEPLHAIWTTFPEEVEYHTKDLYSKHPKKADYWRYEGRLDDLIVFATGAKYNPMLFEEILRTKSPLLTAALLYGTGRQQTALILELRDPKSVLEGKEKCQQVLDELWQTVQEAVYLVPQHAVPVKTHVVFASPTKPFRRASKGTVQRYQTYQDYKEELDEVYRKFGDEKQDAILKHIRPDS</sequence>
<dbReference type="PANTHER" id="PTHR43439">
    <property type="entry name" value="PHENYLACETATE-COENZYME A LIGASE"/>
    <property type="match status" value="1"/>
</dbReference>
<gene>
    <name evidence="4" type="ORF">NA57DRAFT_58269</name>
</gene>
<dbReference type="Pfam" id="PF23562">
    <property type="entry name" value="AMP-binding_C_3"/>
    <property type="match status" value="1"/>
</dbReference>
<dbReference type="AlphaFoldDB" id="A0A9P4IAX6"/>
<evidence type="ECO:0000256" key="2">
    <source>
        <dbReference type="ARBA" id="ARBA00022553"/>
    </source>
</evidence>
<dbReference type="PANTHER" id="PTHR43439:SF2">
    <property type="entry name" value="ENZYME, PUTATIVE (JCVI)-RELATED"/>
    <property type="match status" value="1"/>
</dbReference>
<dbReference type="InterPro" id="IPR042099">
    <property type="entry name" value="ANL_N_sf"/>
</dbReference>
<feature type="domain" description="AMP-dependent synthetase/ligase" evidence="3">
    <location>
        <begin position="19"/>
        <end position="336"/>
    </location>
</feature>
<dbReference type="InterPro" id="IPR051414">
    <property type="entry name" value="Adenylate-forming_Reductase"/>
</dbReference>